<comment type="caution">
    <text evidence="1">The sequence shown here is derived from an EMBL/GenBank/DDBJ whole genome shotgun (WGS) entry which is preliminary data.</text>
</comment>
<accession>A0A644ZG77</accession>
<sequence>MLSEIKNDLRELIMPALGLEIPLAMSQVIEACWADGRRPQLNSKKRTQIGYNFYYDLPAGISFRDFASKKEYFRDNIGLYSTVDIIHSGKMALVKVINQQLKAMYSYDWNYPKGGFGISFRMG</sequence>
<organism evidence="1">
    <name type="scientific">bioreactor metagenome</name>
    <dbReference type="NCBI Taxonomy" id="1076179"/>
    <lineage>
        <taxon>unclassified sequences</taxon>
        <taxon>metagenomes</taxon>
        <taxon>ecological metagenomes</taxon>
    </lineage>
</organism>
<name>A0A644ZG77_9ZZZZ</name>
<dbReference type="AlphaFoldDB" id="A0A644ZG77"/>
<evidence type="ECO:0000313" key="1">
    <source>
        <dbReference type="EMBL" id="MPM36854.1"/>
    </source>
</evidence>
<gene>
    <name evidence="1" type="ORF">SDC9_83458</name>
</gene>
<proteinExistence type="predicted"/>
<dbReference type="EMBL" id="VSSQ01007746">
    <property type="protein sequence ID" value="MPM36854.1"/>
    <property type="molecule type" value="Genomic_DNA"/>
</dbReference>
<protein>
    <submittedName>
        <fullName evidence="1">Uncharacterized protein</fullName>
    </submittedName>
</protein>
<reference evidence="1" key="1">
    <citation type="submission" date="2019-08" db="EMBL/GenBank/DDBJ databases">
        <authorList>
            <person name="Kucharzyk K."/>
            <person name="Murdoch R.W."/>
            <person name="Higgins S."/>
            <person name="Loffler F."/>
        </authorList>
    </citation>
    <scope>NUCLEOTIDE SEQUENCE</scope>
</reference>